<keyword evidence="2" id="KW-1185">Reference proteome</keyword>
<comment type="caution">
    <text evidence="1">The sequence shown here is derived from an EMBL/GenBank/DDBJ whole genome shotgun (WGS) entry which is preliminary data.</text>
</comment>
<dbReference type="EMBL" id="BJUT01000043">
    <property type="protein sequence ID" value="GEK77748.1"/>
    <property type="molecule type" value="Genomic_DNA"/>
</dbReference>
<dbReference type="SMART" id="SM01059">
    <property type="entry name" value="CAT"/>
    <property type="match status" value="1"/>
</dbReference>
<dbReference type="Gene3D" id="3.30.559.10">
    <property type="entry name" value="Chloramphenicol acetyltransferase-like domain"/>
    <property type="match status" value="1"/>
</dbReference>
<sequence length="222" mass="25423">MDIMTDTNALMEPIDLDTWPRQQHFELFKNFTQPYFNVCVTLNAKPLFEYCKQNKLSFFQAYVHATLKACHAYNPIMLRIINDRPWRLKQVRASVVELASDDSFIFSYFNYSPCLEEFAQHATAISANAKSQPLFSQAFNQTEGQADLIHISALPWLNFSSFSHAFSEGKSLGIPKFVFGQYDKTTGLMPFSIDVHHSLMDGLHVAAFINVLQNNIDDFCKD</sequence>
<organism evidence="1 2">
    <name type="scientific">Pseudoalteromonas atlantica</name>
    <name type="common">Alteromonas atlantica</name>
    <dbReference type="NCBI Taxonomy" id="288"/>
    <lineage>
        <taxon>Bacteria</taxon>
        <taxon>Pseudomonadati</taxon>
        <taxon>Pseudomonadota</taxon>
        <taxon>Gammaproteobacteria</taxon>
        <taxon>Alteromonadales</taxon>
        <taxon>Pseudoalteromonadaceae</taxon>
        <taxon>Pseudoalteromonas</taxon>
    </lineage>
</organism>
<reference evidence="1 2" key="1">
    <citation type="submission" date="2019-07" db="EMBL/GenBank/DDBJ databases">
        <title>Whole genome shotgun sequence of Pseudoalteromonas atlantica NBRC 103033.</title>
        <authorList>
            <person name="Hosoyama A."/>
            <person name="Uohara A."/>
            <person name="Ohji S."/>
            <person name="Ichikawa N."/>
        </authorList>
    </citation>
    <scope>NUCLEOTIDE SEQUENCE [LARGE SCALE GENOMIC DNA]</scope>
    <source>
        <strain evidence="1 2">NBRC 103033</strain>
    </source>
</reference>
<gene>
    <name evidence="1" type="ORF">PAT01_30520</name>
</gene>
<dbReference type="SUPFAM" id="SSF52777">
    <property type="entry name" value="CoA-dependent acyltransferases"/>
    <property type="match status" value="1"/>
</dbReference>
<dbReference type="Proteomes" id="UP000321189">
    <property type="component" value="Unassembled WGS sequence"/>
</dbReference>
<proteinExistence type="predicted"/>
<dbReference type="InterPro" id="IPR001707">
    <property type="entry name" value="Cmp_AcTrfase"/>
</dbReference>
<accession>A0ABQ0UH12</accession>
<protein>
    <submittedName>
        <fullName evidence="1">Chloramphenicol acetyltransferase</fullName>
    </submittedName>
</protein>
<evidence type="ECO:0000313" key="2">
    <source>
        <dbReference type="Proteomes" id="UP000321189"/>
    </source>
</evidence>
<evidence type="ECO:0000313" key="1">
    <source>
        <dbReference type="EMBL" id="GEK77748.1"/>
    </source>
</evidence>
<dbReference type="Pfam" id="PF00302">
    <property type="entry name" value="CAT"/>
    <property type="match status" value="1"/>
</dbReference>
<dbReference type="PANTHER" id="PTHR38474:SF1">
    <property type="entry name" value="SLR0299 PROTEIN"/>
    <property type="match status" value="1"/>
</dbReference>
<dbReference type="PANTHER" id="PTHR38474">
    <property type="entry name" value="SLR0299 PROTEIN"/>
    <property type="match status" value="1"/>
</dbReference>
<name>A0ABQ0UH12_PSEAF</name>
<dbReference type="InterPro" id="IPR023213">
    <property type="entry name" value="CAT-like_dom_sf"/>
</dbReference>